<name>A0A0F9P1S8_9ZZZZ</name>
<organism evidence="1">
    <name type="scientific">marine sediment metagenome</name>
    <dbReference type="NCBI Taxonomy" id="412755"/>
    <lineage>
        <taxon>unclassified sequences</taxon>
        <taxon>metagenomes</taxon>
        <taxon>ecological metagenomes</taxon>
    </lineage>
</organism>
<proteinExistence type="predicted"/>
<dbReference type="AlphaFoldDB" id="A0A0F9P1S8"/>
<protein>
    <submittedName>
        <fullName evidence="1">Uncharacterized protein</fullName>
    </submittedName>
</protein>
<gene>
    <name evidence="1" type="ORF">LCGC14_0899170</name>
</gene>
<sequence length="51" mass="6185">MISENYSVLELIYRYEHFTRFSEGWGSAIMNVDFAIQLFKKILLKLKIHKY</sequence>
<dbReference type="EMBL" id="LAZR01002917">
    <property type="protein sequence ID" value="KKN24019.1"/>
    <property type="molecule type" value="Genomic_DNA"/>
</dbReference>
<accession>A0A0F9P1S8</accession>
<reference evidence="1" key="1">
    <citation type="journal article" date="2015" name="Nature">
        <title>Complex archaea that bridge the gap between prokaryotes and eukaryotes.</title>
        <authorList>
            <person name="Spang A."/>
            <person name="Saw J.H."/>
            <person name="Jorgensen S.L."/>
            <person name="Zaremba-Niedzwiedzka K."/>
            <person name="Martijn J."/>
            <person name="Lind A.E."/>
            <person name="van Eijk R."/>
            <person name="Schleper C."/>
            <person name="Guy L."/>
            <person name="Ettema T.J."/>
        </authorList>
    </citation>
    <scope>NUCLEOTIDE SEQUENCE</scope>
</reference>
<comment type="caution">
    <text evidence="1">The sequence shown here is derived from an EMBL/GenBank/DDBJ whole genome shotgun (WGS) entry which is preliminary data.</text>
</comment>
<evidence type="ECO:0000313" key="1">
    <source>
        <dbReference type="EMBL" id="KKN24019.1"/>
    </source>
</evidence>